<gene>
    <name evidence="5" type="ORF">GGR25_001392</name>
</gene>
<evidence type="ECO:0000313" key="6">
    <source>
        <dbReference type="Proteomes" id="UP000553963"/>
    </source>
</evidence>
<dbReference type="SUPFAM" id="SSF53383">
    <property type="entry name" value="PLP-dependent transferases"/>
    <property type="match status" value="1"/>
</dbReference>
<organism evidence="5 6">
    <name type="scientific">Kaistia hirudinis</name>
    <dbReference type="NCBI Taxonomy" id="1293440"/>
    <lineage>
        <taxon>Bacteria</taxon>
        <taxon>Pseudomonadati</taxon>
        <taxon>Pseudomonadota</taxon>
        <taxon>Alphaproteobacteria</taxon>
        <taxon>Hyphomicrobiales</taxon>
        <taxon>Kaistiaceae</taxon>
        <taxon>Kaistia</taxon>
    </lineage>
</organism>
<keyword evidence="6" id="KW-1185">Reference proteome</keyword>
<evidence type="ECO:0000256" key="1">
    <source>
        <dbReference type="ARBA" id="ARBA00037999"/>
    </source>
</evidence>
<dbReference type="InterPro" id="IPR000653">
    <property type="entry name" value="DegT/StrS_aminotransferase"/>
</dbReference>
<accession>A0A840AM62</accession>
<dbReference type="PANTHER" id="PTHR30244:SF34">
    <property type="entry name" value="DTDP-4-AMINO-4,6-DIDEOXYGALACTOSE TRANSAMINASE"/>
    <property type="match status" value="1"/>
</dbReference>
<sequence>MYIVGEEEIAAIARVIRSGELFRYGKGSECDRFEARYAAHLGVEQFALAASGTFGLYAGLIGLGIGPGDEVLVPAHTYMATATAVLAVGAIPVIVDIDESLTIDPNAIRDAIGPHTRAIIPVHMWGAACNMDAIMQIARKHGLLVLEDVCQGIGGSYEGRKLGSIGHAGAYSFNYFKNMTAGEGGGIATSDPKVIERARCAIDPCHFYWQGRSDSIVPFAGAGARASEIMGAMLNVQLDRLDGMIGAMRAEKKKILAGTRHLDNLGLRASPMNSADHDCAAQLMYILPTEAAAQAFAKTIPSVIAGKTGRHNFTQWDQVLMHEGAHHPALDPYKLPANQGLRLDYPKDLGKRSLDILNRTVMIAMHPLHTESEIDDMIHNIDAAARVALENVDANAIELRKVEPIDLQKFDSAGV</sequence>
<reference evidence="5 6" key="1">
    <citation type="submission" date="2020-08" db="EMBL/GenBank/DDBJ databases">
        <title>Genomic Encyclopedia of Type Strains, Phase IV (KMG-IV): sequencing the most valuable type-strain genomes for metagenomic binning, comparative biology and taxonomic classification.</title>
        <authorList>
            <person name="Goeker M."/>
        </authorList>
    </citation>
    <scope>NUCLEOTIDE SEQUENCE [LARGE SCALE GENOMIC DNA]</scope>
    <source>
        <strain evidence="5 6">DSM 25966</strain>
    </source>
</reference>
<dbReference type="InterPro" id="IPR015424">
    <property type="entry name" value="PyrdxlP-dep_Trfase"/>
</dbReference>
<dbReference type="Proteomes" id="UP000553963">
    <property type="component" value="Unassembled WGS sequence"/>
</dbReference>
<dbReference type="GO" id="GO:0000271">
    <property type="term" value="P:polysaccharide biosynthetic process"/>
    <property type="evidence" value="ECO:0007669"/>
    <property type="project" value="TreeGrafter"/>
</dbReference>
<dbReference type="RefSeq" id="WP_183398020.1">
    <property type="nucleotide sequence ID" value="NZ_JACIDS010000002.1"/>
</dbReference>
<dbReference type="InterPro" id="IPR015422">
    <property type="entry name" value="PyrdxlP-dep_Trfase_small"/>
</dbReference>
<evidence type="ECO:0000256" key="3">
    <source>
        <dbReference type="PIRSR" id="PIRSR000390-2"/>
    </source>
</evidence>
<keyword evidence="3 4" id="KW-0663">Pyridoxal phosphate</keyword>
<dbReference type="InterPro" id="IPR015421">
    <property type="entry name" value="PyrdxlP-dep_Trfase_major"/>
</dbReference>
<feature type="active site" description="Proton acceptor" evidence="2">
    <location>
        <position position="177"/>
    </location>
</feature>
<feature type="modified residue" description="N6-(pyridoxal phosphate)lysine" evidence="3">
    <location>
        <position position="177"/>
    </location>
</feature>
<dbReference type="GO" id="GO:0030170">
    <property type="term" value="F:pyridoxal phosphate binding"/>
    <property type="evidence" value="ECO:0007669"/>
    <property type="project" value="TreeGrafter"/>
</dbReference>
<dbReference type="PANTHER" id="PTHR30244">
    <property type="entry name" value="TRANSAMINASE"/>
    <property type="match status" value="1"/>
</dbReference>
<dbReference type="Gene3D" id="3.90.1150.10">
    <property type="entry name" value="Aspartate Aminotransferase, domain 1"/>
    <property type="match status" value="1"/>
</dbReference>
<dbReference type="GO" id="GO:0008483">
    <property type="term" value="F:transaminase activity"/>
    <property type="evidence" value="ECO:0007669"/>
    <property type="project" value="TreeGrafter"/>
</dbReference>
<evidence type="ECO:0000313" key="5">
    <source>
        <dbReference type="EMBL" id="MBB3930353.1"/>
    </source>
</evidence>
<dbReference type="EMBL" id="JACIDS010000002">
    <property type="protein sequence ID" value="MBB3930353.1"/>
    <property type="molecule type" value="Genomic_DNA"/>
</dbReference>
<name>A0A840AM62_9HYPH</name>
<comment type="similarity">
    <text evidence="1 4">Belongs to the DegT/DnrJ/EryC1 family.</text>
</comment>
<proteinExistence type="inferred from homology"/>
<evidence type="ECO:0000256" key="4">
    <source>
        <dbReference type="RuleBase" id="RU004508"/>
    </source>
</evidence>
<dbReference type="AlphaFoldDB" id="A0A840AM62"/>
<dbReference type="Gene3D" id="3.40.640.10">
    <property type="entry name" value="Type I PLP-dependent aspartate aminotransferase-like (Major domain)"/>
    <property type="match status" value="1"/>
</dbReference>
<comment type="caution">
    <text evidence="5">The sequence shown here is derived from an EMBL/GenBank/DDBJ whole genome shotgun (WGS) entry which is preliminary data.</text>
</comment>
<dbReference type="Pfam" id="PF01041">
    <property type="entry name" value="DegT_DnrJ_EryC1"/>
    <property type="match status" value="1"/>
</dbReference>
<evidence type="ECO:0000256" key="2">
    <source>
        <dbReference type="PIRSR" id="PIRSR000390-1"/>
    </source>
</evidence>
<protein>
    <submittedName>
        <fullName evidence="5">dTDP-4-amino-4,6-dideoxygalactose transaminase</fullName>
    </submittedName>
</protein>